<keyword evidence="2" id="KW-1185">Reference proteome</keyword>
<dbReference type="EMBL" id="JANPWB010000015">
    <property type="protein sequence ID" value="KAJ1089001.1"/>
    <property type="molecule type" value="Genomic_DNA"/>
</dbReference>
<evidence type="ECO:0000313" key="2">
    <source>
        <dbReference type="Proteomes" id="UP001066276"/>
    </source>
</evidence>
<dbReference type="Proteomes" id="UP001066276">
    <property type="component" value="Chromosome 11"/>
</dbReference>
<comment type="caution">
    <text evidence="1">The sequence shown here is derived from an EMBL/GenBank/DDBJ whole genome shotgun (WGS) entry which is preliminary data.</text>
</comment>
<accession>A0AAV7LBI2</accession>
<proteinExistence type="predicted"/>
<protein>
    <submittedName>
        <fullName evidence="1">Uncharacterized protein</fullName>
    </submittedName>
</protein>
<organism evidence="1 2">
    <name type="scientific">Pleurodeles waltl</name>
    <name type="common">Iberian ribbed newt</name>
    <dbReference type="NCBI Taxonomy" id="8319"/>
    <lineage>
        <taxon>Eukaryota</taxon>
        <taxon>Metazoa</taxon>
        <taxon>Chordata</taxon>
        <taxon>Craniata</taxon>
        <taxon>Vertebrata</taxon>
        <taxon>Euteleostomi</taxon>
        <taxon>Amphibia</taxon>
        <taxon>Batrachia</taxon>
        <taxon>Caudata</taxon>
        <taxon>Salamandroidea</taxon>
        <taxon>Salamandridae</taxon>
        <taxon>Pleurodelinae</taxon>
        <taxon>Pleurodeles</taxon>
    </lineage>
</organism>
<evidence type="ECO:0000313" key="1">
    <source>
        <dbReference type="EMBL" id="KAJ1089001.1"/>
    </source>
</evidence>
<sequence length="72" mass="7312">MAKAVNENVLNGGLFVTSVEGVVINRIAAVFVNGSAAVNGSVDCGFVTNRSPIVDVVGSEMDVIFSVAVLGD</sequence>
<dbReference type="AlphaFoldDB" id="A0AAV7LBI2"/>
<reference evidence="1" key="1">
    <citation type="journal article" date="2022" name="bioRxiv">
        <title>Sequencing and chromosome-scale assembly of the giantPleurodeles waltlgenome.</title>
        <authorList>
            <person name="Brown T."/>
            <person name="Elewa A."/>
            <person name="Iarovenko S."/>
            <person name="Subramanian E."/>
            <person name="Araus A.J."/>
            <person name="Petzold A."/>
            <person name="Susuki M."/>
            <person name="Suzuki K.-i.T."/>
            <person name="Hayashi T."/>
            <person name="Toyoda A."/>
            <person name="Oliveira C."/>
            <person name="Osipova E."/>
            <person name="Leigh N.D."/>
            <person name="Simon A."/>
            <person name="Yun M.H."/>
        </authorList>
    </citation>
    <scope>NUCLEOTIDE SEQUENCE</scope>
    <source>
        <strain evidence="1">20211129_DDA</strain>
        <tissue evidence="1">Liver</tissue>
    </source>
</reference>
<name>A0AAV7LBI2_PLEWA</name>
<gene>
    <name evidence="1" type="ORF">NDU88_002155</name>
</gene>